<dbReference type="InterPro" id="IPR021484">
    <property type="entry name" value="DUF3137"/>
</dbReference>
<accession>A0A444VRT6</accession>
<feature type="transmembrane region" description="Helical" evidence="1">
    <location>
        <begin position="69"/>
        <end position="89"/>
    </location>
</feature>
<feature type="transmembrane region" description="Helical" evidence="1">
    <location>
        <begin position="185"/>
        <end position="206"/>
    </location>
</feature>
<dbReference type="Pfam" id="PF11335">
    <property type="entry name" value="DUF3137"/>
    <property type="match status" value="1"/>
</dbReference>
<evidence type="ECO:0000313" key="2">
    <source>
        <dbReference type="EMBL" id="RYC53426.1"/>
    </source>
</evidence>
<evidence type="ECO:0000256" key="1">
    <source>
        <dbReference type="SAM" id="Phobius"/>
    </source>
</evidence>
<feature type="transmembrane region" description="Helical" evidence="1">
    <location>
        <begin position="26"/>
        <end position="49"/>
    </location>
</feature>
<dbReference type="Proteomes" id="UP000290261">
    <property type="component" value="Unassembled WGS sequence"/>
</dbReference>
<gene>
    <name evidence="2" type="ORF">DN53_04180</name>
</gene>
<evidence type="ECO:0000313" key="3">
    <source>
        <dbReference type="Proteomes" id="UP000290261"/>
    </source>
</evidence>
<sequence length="369" mass="43125">MDFTTTRKKFLPILEKAERLRKRYRFFKIGSALFIVIILLGSTSLPMVLYTNNATYLKWMTKLSEANSWFSFQTFMVLYWIPFFVFLTTSQRYKNKYKKVEREILKTLLTKMAPGFAFNENLQITSKEIEASKLITNYLQVATTKSHTQHKVHNLNFGLLSGKIGDTSIKIGDVKILNQSLYGSYLMYIPFFTHFLLFSTYLRPWLSKKHSFEQTGSSFLGMFAIMDFNKKFNGTTIVLPDRFEKKVGYFAKTIQQLNLNRDSLVNLEDPEFEKEFVVYSNDQVEARYILTPSLMQRITNLKRKVNKSIMLSFKENKLYMGVQHPHGFFSLNESKNLTTSNAIELFYEDISAAMDIVEDLNLNTKIWAQ</sequence>
<comment type="caution">
    <text evidence="2">The sequence shown here is derived from an EMBL/GenBank/DDBJ whole genome shotgun (WGS) entry which is preliminary data.</text>
</comment>
<protein>
    <recommendedName>
        <fullName evidence="4">DUF3137 domain-containing protein</fullName>
    </recommendedName>
</protein>
<dbReference type="RefSeq" id="WP_129653098.1">
    <property type="nucleotide sequence ID" value="NZ_ML142907.1"/>
</dbReference>
<keyword evidence="1" id="KW-1133">Transmembrane helix</keyword>
<dbReference type="AlphaFoldDB" id="A0A444VRT6"/>
<name>A0A444VRT6_9FLAO</name>
<evidence type="ECO:0008006" key="4">
    <source>
        <dbReference type="Google" id="ProtNLM"/>
    </source>
</evidence>
<proteinExistence type="predicted"/>
<keyword evidence="1" id="KW-0472">Membrane</keyword>
<keyword evidence="3" id="KW-1185">Reference proteome</keyword>
<keyword evidence="1" id="KW-0812">Transmembrane</keyword>
<dbReference type="EMBL" id="JJMP01000001">
    <property type="protein sequence ID" value="RYC53426.1"/>
    <property type="molecule type" value="Genomic_DNA"/>
</dbReference>
<organism evidence="2 3">
    <name type="scientific">Flagellimonas olearia</name>
    <dbReference type="NCBI Taxonomy" id="552546"/>
    <lineage>
        <taxon>Bacteria</taxon>
        <taxon>Pseudomonadati</taxon>
        <taxon>Bacteroidota</taxon>
        <taxon>Flavobacteriia</taxon>
        <taxon>Flavobacteriales</taxon>
        <taxon>Flavobacteriaceae</taxon>
        <taxon>Flagellimonas</taxon>
    </lineage>
</organism>
<reference evidence="2 3" key="1">
    <citation type="submission" date="2014-04" db="EMBL/GenBank/DDBJ databases">
        <title>Whole genome of Muricauda olearia.</title>
        <authorList>
            <person name="Zhang X.-H."/>
            <person name="Tang K."/>
        </authorList>
    </citation>
    <scope>NUCLEOTIDE SEQUENCE [LARGE SCALE GENOMIC DNA]</scope>
    <source>
        <strain evidence="2 3">Th120</strain>
    </source>
</reference>